<feature type="region of interest" description="Disordered" evidence="1">
    <location>
        <begin position="560"/>
        <end position="597"/>
    </location>
</feature>
<comment type="caution">
    <text evidence="2">The sequence shown here is derived from an EMBL/GenBank/DDBJ whole genome shotgun (WGS) entry which is preliminary data.</text>
</comment>
<sequence>MATRSLIALDYSNYQANNILKKHARNRRLLRNRPLGAIEHRHNYVPAQPVLSCRTVDIDPLGTRTYRPKSTVDILEEQQRLIRTLRSRAAASAPPRQLTEPAPRTLADGTLKRVNIEIKGRPFTSQSQISFPKENKIETRARRRPKSTGRLKNVQPATDSFMVIKVDQELLESSQNNRELTNKLHAYWRSDPQSLATGRFVRGQKRPDDVPPTLDAWLTFGGAAGDDSQGVIDAFASFKSSEEYYNIEGSVGSRVAQQLQKGDKIRIGINGVVQSHDFRIKKWSKDSSVSSTPQHEQEQRQTVEYFDGKEEEGLIADTNKKETQGTQDNLERAHVQADAIEENTENDLDGDFKELLIGDLDDLLTDPMAETSKPTPSPMIDTPTMDQQAGINDKTPPPPVIVPLSWDDQCTKPDVKVIKPTISPREQFRPVISETFPVRFEKLISEGSRPCLVQGRKDGYKIKQRPLNKTSGRPGSSSKVKVVYIDPLSAEDDDKVNTMSVEEIVSYKVDSRSRDGMKSSFHHGYNRENTNNMNNNIIAINENINPPVASSSNRVGLSIKNGAVSGGGGGGGAQRGMTSRPGSHHSISSDHSRVSSPKLKTLPVHSAAMQPNQTDLSQLSIMSNNRREGVEQLAQGRPSRSGTPVRSSAPKLVNHRVGSGQGGPSIKAMGSNQQQPNANGEAEYIKITSQLKMGGVPFSPSNAYPVAGQHNQLAQSYQFSPGSNTPRDLDYQEAVPGDYYVRDDPSIHETHPHHTHANASTTKPSQRSNEHYSVQVTEEDSRKADAGDTRASSPLSESPPATTVAISIPTADELSDREESPSHSPARGNRVSPDSTALTPLERRERDLRNEQIDQITDLIGGNIIKKG</sequence>
<evidence type="ECO:0000256" key="1">
    <source>
        <dbReference type="SAM" id="MobiDB-lite"/>
    </source>
</evidence>
<reference evidence="2" key="1">
    <citation type="journal article" date="2023" name="G3 (Bethesda)">
        <title>A reference genome for the long-term kleptoplast-retaining sea slug Elysia crispata morphotype clarki.</title>
        <authorList>
            <person name="Eastman K.E."/>
            <person name="Pendleton A.L."/>
            <person name="Shaikh M.A."/>
            <person name="Suttiyut T."/>
            <person name="Ogas R."/>
            <person name="Tomko P."/>
            <person name="Gavelis G."/>
            <person name="Widhalm J.R."/>
            <person name="Wisecaver J.H."/>
        </authorList>
    </citation>
    <scope>NUCLEOTIDE SEQUENCE</scope>
    <source>
        <strain evidence="2">ECLA1</strain>
    </source>
</reference>
<feature type="compositionally biased region" description="Gly residues" evidence="1">
    <location>
        <begin position="564"/>
        <end position="574"/>
    </location>
</feature>
<feature type="region of interest" description="Disordered" evidence="1">
    <location>
        <begin position="283"/>
        <end position="329"/>
    </location>
</feature>
<dbReference type="EMBL" id="JAWDGP010002673">
    <property type="protein sequence ID" value="KAK3781022.1"/>
    <property type="molecule type" value="Genomic_DNA"/>
</dbReference>
<feature type="compositionally biased region" description="Basic and acidic residues" evidence="1">
    <location>
        <begin position="295"/>
        <end position="329"/>
    </location>
</feature>
<feature type="compositionally biased region" description="Basic and acidic residues" evidence="1">
    <location>
        <begin position="841"/>
        <end position="850"/>
    </location>
</feature>
<name>A0AAE1DSE7_9GAST</name>
<organism evidence="2 3">
    <name type="scientific">Elysia crispata</name>
    <name type="common">lettuce slug</name>
    <dbReference type="NCBI Taxonomy" id="231223"/>
    <lineage>
        <taxon>Eukaryota</taxon>
        <taxon>Metazoa</taxon>
        <taxon>Spiralia</taxon>
        <taxon>Lophotrochozoa</taxon>
        <taxon>Mollusca</taxon>
        <taxon>Gastropoda</taxon>
        <taxon>Heterobranchia</taxon>
        <taxon>Euthyneura</taxon>
        <taxon>Panpulmonata</taxon>
        <taxon>Sacoglossa</taxon>
        <taxon>Placobranchoidea</taxon>
        <taxon>Plakobranchidae</taxon>
        <taxon>Elysia</taxon>
    </lineage>
</organism>
<dbReference type="Proteomes" id="UP001283361">
    <property type="component" value="Unassembled WGS sequence"/>
</dbReference>
<feature type="compositionally biased region" description="Polar residues" evidence="1">
    <location>
        <begin position="790"/>
        <end position="805"/>
    </location>
</feature>
<feature type="compositionally biased region" description="Basic and acidic residues" evidence="1">
    <location>
        <begin position="740"/>
        <end position="752"/>
    </location>
</feature>
<accession>A0AAE1DSE7</accession>
<feature type="region of interest" description="Disordered" evidence="1">
    <location>
        <begin position="739"/>
        <end position="850"/>
    </location>
</feature>
<dbReference type="AlphaFoldDB" id="A0AAE1DSE7"/>
<feature type="compositionally biased region" description="Polar residues" evidence="1">
    <location>
        <begin position="757"/>
        <end position="776"/>
    </location>
</feature>
<feature type="region of interest" description="Disordered" evidence="1">
    <location>
        <begin position="659"/>
        <end position="678"/>
    </location>
</feature>
<gene>
    <name evidence="2" type="ORF">RRG08_046326</name>
</gene>
<evidence type="ECO:0000313" key="3">
    <source>
        <dbReference type="Proteomes" id="UP001283361"/>
    </source>
</evidence>
<feature type="region of interest" description="Disordered" evidence="1">
    <location>
        <begin position="628"/>
        <end position="650"/>
    </location>
</feature>
<proteinExistence type="predicted"/>
<evidence type="ECO:0000313" key="2">
    <source>
        <dbReference type="EMBL" id="KAK3781022.1"/>
    </source>
</evidence>
<protein>
    <submittedName>
        <fullName evidence="2">Uncharacterized protein</fullName>
    </submittedName>
</protein>
<feature type="compositionally biased region" description="Basic and acidic residues" evidence="1">
    <location>
        <begin position="779"/>
        <end position="788"/>
    </location>
</feature>
<keyword evidence="3" id="KW-1185">Reference proteome</keyword>